<evidence type="ECO:0000313" key="2">
    <source>
        <dbReference type="Proteomes" id="UP000191249"/>
    </source>
</evidence>
<name>A0AAU8VIS2_NEILA</name>
<dbReference type="AlphaFoldDB" id="A0AAU8VIS2"/>
<gene>
    <name evidence="1" type="ORF">B2G52_11400</name>
</gene>
<dbReference type="Proteomes" id="UP000191249">
    <property type="component" value="Chromosome"/>
</dbReference>
<protein>
    <submittedName>
        <fullName evidence="1">Glutamate racemase</fullName>
    </submittedName>
</protein>
<accession>A0AAU8VIS2</accession>
<proteinExistence type="predicted"/>
<sequence length="68" mass="7886">MADRRGRRSENRAPGGIAVHYNSQIRILLSDGNGCQEKAARVQYADCMFRTDWKKDGKYRQAATHRRF</sequence>
<reference evidence="1 2" key="1">
    <citation type="submission" date="2017-03" db="EMBL/GenBank/DDBJ databases">
        <title>N. lactamica Y92-1009 whole genome sequence.</title>
        <authorList>
            <person name="Pandey A.K."/>
            <person name="Read R.C."/>
        </authorList>
    </citation>
    <scope>NUCLEOTIDE SEQUENCE [LARGE SCALE GENOMIC DNA]</scope>
    <source>
        <strain evidence="1 2">Y92-1009</strain>
    </source>
</reference>
<organism evidence="1 2">
    <name type="scientific">Neisseria lactamica</name>
    <dbReference type="NCBI Taxonomy" id="486"/>
    <lineage>
        <taxon>Bacteria</taxon>
        <taxon>Pseudomonadati</taxon>
        <taxon>Pseudomonadota</taxon>
        <taxon>Betaproteobacteria</taxon>
        <taxon>Neisseriales</taxon>
        <taxon>Neisseriaceae</taxon>
        <taxon>Neisseria</taxon>
    </lineage>
</organism>
<dbReference type="EMBL" id="CP019894">
    <property type="protein sequence ID" value="ARB05385.1"/>
    <property type="molecule type" value="Genomic_DNA"/>
</dbReference>
<evidence type="ECO:0000313" key="1">
    <source>
        <dbReference type="EMBL" id="ARB05385.1"/>
    </source>
</evidence>